<name>A0A212FNR4_DANPL</name>
<dbReference type="PANTHER" id="PTHR11986">
    <property type="entry name" value="AMINOTRANSFERASE CLASS III"/>
    <property type="match status" value="1"/>
</dbReference>
<dbReference type="SUPFAM" id="SSF53383">
    <property type="entry name" value="PLP-dependent transferases"/>
    <property type="match status" value="1"/>
</dbReference>
<dbReference type="GO" id="GO:0030170">
    <property type="term" value="F:pyridoxal phosphate binding"/>
    <property type="evidence" value="ECO:0007669"/>
    <property type="project" value="InterPro"/>
</dbReference>
<reference evidence="4 5" key="1">
    <citation type="journal article" date="2011" name="Cell">
        <title>The monarch butterfly genome yields insights into long-distance migration.</title>
        <authorList>
            <person name="Zhan S."/>
            <person name="Merlin C."/>
            <person name="Boore J.L."/>
            <person name="Reppert S.M."/>
        </authorList>
    </citation>
    <scope>NUCLEOTIDE SEQUENCE [LARGE SCALE GENOMIC DNA]</scope>
    <source>
        <strain evidence="4">F-2</strain>
    </source>
</reference>
<dbReference type="EMBL" id="AGBW02004822">
    <property type="protein sequence ID" value="OWR55367.1"/>
    <property type="molecule type" value="Genomic_DNA"/>
</dbReference>
<sequence length="98" mass="10987">MTELLGYDRLLPMNTGVEGGESACKIARKWGYDVKKIPKDQAKIIFAENNFWGRTLSAVSSSSDPTCYEGFGPYMPCFQMIPYNNIPALEVGLCYTYI</sequence>
<dbReference type="InterPro" id="IPR015424">
    <property type="entry name" value="PyrdxlP-dep_Trfase"/>
</dbReference>
<comment type="similarity">
    <text evidence="2 3">Belongs to the class-III pyridoxal-phosphate-dependent aminotransferase family.</text>
</comment>
<evidence type="ECO:0000256" key="3">
    <source>
        <dbReference type="RuleBase" id="RU365036"/>
    </source>
</evidence>
<dbReference type="GO" id="GO:0019544">
    <property type="term" value="P:L-arginine catabolic process to L-glutamate"/>
    <property type="evidence" value="ECO:0007669"/>
    <property type="project" value="TreeGrafter"/>
</dbReference>
<keyword evidence="3" id="KW-0808">Transferase</keyword>
<gene>
    <name evidence="4" type="ORF">KGM_203462</name>
</gene>
<dbReference type="STRING" id="278856.A0A212FNR4"/>
<evidence type="ECO:0000313" key="4">
    <source>
        <dbReference type="EMBL" id="OWR55367.1"/>
    </source>
</evidence>
<comment type="pathway">
    <text evidence="3">Amino-acid biosynthesis; L-proline biosynthesis; L-glutamate 5-semialdehyde from L-ornithine: step 1/1.</text>
</comment>
<dbReference type="GO" id="GO:0042802">
    <property type="term" value="F:identical protein binding"/>
    <property type="evidence" value="ECO:0007669"/>
    <property type="project" value="TreeGrafter"/>
</dbReference>
<dbReference type="OrthoDB" id="425114at2759"/>
<dbReference type="KEGG" id="dpl:KGM_203462"/>
<dbReference type="Proteomes" id="UP000007151">
    <property type="component" value="Unassembled WGS sequence"/>
</dbReference>
<dbReference type="EC" id="2.6.1.13" evidence="3"/>
<dbReference type="AlphaFoldDB" id="A0A212FNR4"/>
<dbReference type="GO" id="GO:0005737">
    <property type="term" value="C:cytoplasm"/>
    <property type="evidence" value="ECO:0007669"/>
    <property type="project" value="TreeGrafter"/>
</dbReference>
<keyword evidence="3 4" id="KW-0032">Aminotransferase</keyword>
<comment type="cofactor">
    <cofactor evidence="1 3">
        <name>pyridoxal 5'-phosphate</name>
        <dbReference type="ChEBI" id="CHEBI:597326"/>
    </cofactor>
</comment>
<dbReference type="InterPro" id="IPR005814">
    <property type="entry name" value="Aminotrans_3"/>
</dbReference>
<keyword evidence="5" id="KW-1185">Reference proteome</keyword>
<dbReference type="GO" id="GO:0004587">
    <property type="term" value="F:ornithine aminotransferase activity"/>
    <property type="evidence" value="ECO:0007669"/>
    <property type="project" value="UniProtKB-EC"/>
</dbReference>
<evidence type="ECO:0000313" key="5">
    <source>
        <dbReference type="Proteomes" id="UP000007151"/>
    </source>
</evidence>
<comment type="caution">
    <text evidence="4">The sequence shown here is derived from an EMBL/GenBank/DDBJ whole genome shotgun (WGS) entry which is preliminary data.</text>
</comment>
<protein>
    <recommendedName>
        <fullName evidence="3">Ornithine aminotransferase</fullName>
        <ecNumber evidence="3">2.6.1.13</ecNumber>
    </recommendedName>
</protein>
<dbReference type="InterPro" id="IPR050103">
    <property type="entry name" value="Class-III_PLP-dep_AT"/>
</dbReference>
<dbReference type="InterPro" id="IPR015421">
    <property type="entry name" value="PyrdxlP-dep_Trfase_major"/>
</dbReference>
<accession>A0A212FNR4</accession>
<dbReference type="Pfam" id="PF00202">
    <property type="entry name" value="Aminotran_3"/>
    <property type="match status" value="1"/>
</dbReference>
<evidence type="ECO:0000256" key="2">
    <source>
        <dbReference type="ARBA" id="ARBA00008954"/>
    </source>
</evidence>
<dbReference type="PANTHER" id="PTHR11986:SF18">
    <property type="entry name" value="ORNITHINE AMINOTRANSFERASE, MITOCHONDRIAL"/>
    <property type="match status" value="1"/>
</dbReference>
<proteinExistence type="inferred from homology"/>
<comment type="catalytic activity">
    <reaction evidence="3">
        <text>a 2-oxocarboxylate + L-ornithine = L-glutamate 5-semialdehyde + an L-alpha-amino acid</text>
        <dbReference type="Rhea" id="RHEA:13877"/>
        <dbReference type="ChEBI" id="CHEBI:35179"/>
        <dbReference type="ChEBI" id="CHEBI:46911"/>
        <dbReference type="ChEBI" id="CHEBI:58066"/>
        <dbReference type="ChEBI" id="CHEBI:59869"/>
        <dbReference type="EC" id="2.6.1.13"/>
    </reaction>
</comment>
<dbReference type="GO" id="GO:0010121">
    <property type="term" value="P:L-arginine catabolic process to proline via ornithine"/>
    <property type="evidence" value="ECO:0007669"/>
    <property type="project" value="TreeGrafter"/>
</dbReference>
<dbReference type="Gene3D" id="3.40.640.10">
    <property type="entry name" value="Type I PLP-dependent aspartate aminotransferase-like (Major domain)"/>
    <property type="match status" value="1"/>
</dbReference>
<organism evidence="4 5">
    <name type="scientific">Danaus plexippus plexippus</name>
    <dbReference type="NCBI Taxonomy" id="278856"/>
    <lineage>
        <taxon>Eukaryota</taxon>
        <taxon>Metazoa</taxon>
        <taxon>Ecdysozoa</taxon>
        <taxon>Arthropoda</taxon>
        <taxon>Hexapoda</taxon>
        <taxon>Insecta</taxon>
        <taxon>Pterygota</taxon>
        <taxon>Neoptera</taxon>
        <taxon>Endopterygota</taxon>
        <taxon>Lepidoptera</taxon>
        <taxon>Glossata</taxon>
        <taxon>Ditrysia</taxon>
        <taxon>Papilionoidea</taxon>
        <taxon>Nymphalidae</taxon>
        <taxon>Danainae</taxon>
        <taxon>Danaini</taxon>
        <taxon>Danaina</taxon>
        <taxon>Danaus</taxon>
        <taxon>Danaus</taxon>
    </lineage>
</organism>
<evidence type="ECO:0000256" key="1">
    <source>
        <dbReference type="ARBA" id="ARBA00001933"/>
    </source>
</evidence>
<keyword evidence="3" id="KW-0663">Pyridoxal phosphate</keyword>